<protein>
    <submittedName>
        <fullName evidence="1">RCG23437, isoform CRA_a</fullName>
    </submittedName>
</protein>
<reference evidence="1 2" key="1">
    <citation type="submission" date="2005-07" db="EMBL/GenBank/DDBJ databases">
        <authorList>
            <person name="Mural R.J."/>
            <person name="Li P.W."/>
            <person name="Adams M.D."/>
            <person name="Amanatides P.G."/>
            <person name="Baden-Tillson H."/>
            <person name="Barnstead M."/>
            <person name="Chin S.H."/>
            <person name="Dew I."/>
            <person name="Evans C.A."/>
            <person name="Ferriera S."/>
            <person name="Flanigan M."/>
            <person name="Fosler C."/>
            <person name="Glodek A."/>
            <person name="Gu Z."/>
            <person name="Holt R.A."/>
            <person name="Jennings D."/>
            <person name="Kraft C.L."/>
            <person name="Lu F."/>
            <person name="Nguyen T."/>
            <person name="Nusskern D.R."/>
            <person name="Pfannkoch C.M."/>
            <person name="Sitter C."/>
            <person name="Sutton G.G."/>
            <person name="Venter J.C."/>
            <person name="Wang Z."/>
            <person name="Woodage T."/>
            <person name="Zheng X.H."/>
            <person name="Zhong F."/>
        </authorList>
    </citation>
    <scope>NUCLEOTIDE SEQUENCE [LARGE SCALE GENOMIC DNA]</scope>
    <source>
        <strain>BN</strain>
        <strain evidence="2">Sprague-Dawley</strain>
    </source>
</reference>
<sequence>MLLGRSLASSCSQKGMCVCACVRAQRCHTAGGVV</sequence>
<evidence type="ECO:0000313" key="1">
    <source>
        <dbReference type="EMBL" id="EDM14196.1"/>
    </source>
</evidence>
<evidence type="ECO:0000313" key="2">
    <source>
        <dbReference type="Proteomes" id="UP000234681"/>
    </source>
</evidence>
<dbReference type="AlphaFoldDB" id="A6KGW7"/>
<accession>A6KGW7</accession>
<proteinExistence type="predicted"/>
<dbReference type="EMBL" id="CH474049">
    <property type="protein sequence ID" value="EDM14196.1"/>
    <property type="molecule type" value="Genomic_DNA"/>
</dbReference>
<name>A6KGW7_RAT</name>
<gene>
    <name evidence="1" type="ORF">rCG_23437</name>
</gene>
<organism evidence="1 2">
    <name type="scientific">Rattus norvegicus</name>
    <name type="common">Rat</name>
    <dbReference type="NCBI Taxonomy" id="10116"/>
    <lineage>
        <taxon>Eukaryota</taxon>
        <taxon>Metazoa</taxon>
        <taxon>Chordata</taxon>
        <taxon>Craniata</taxon>
        <taxon>Vertebrata</taxon>
        <taxon>Euteleostomi</taxon>
        <taxon>Mammalia</taxon>
        <taxon>Eutheria</taxon>
        <taxon>Euarchontoglires</taxon>
        <taxon>Glires</taxon>
        <taxon>Rodentia</taxon>
        <taxon>Myomorpha</taxon>
        <taxon>Muroidea</taxon>
        <taxon>Muridae</taxon>
        <taxon>Murinae</taxon>
        <taxon>Rattus</taxon>
    </lineage>
</organism>
<dbReference type="Proteomes" id="UP000234681">
    <property type="component" value="Chromosome 15"/>
</dbReference>